<dbReference type="VEuPathDB" id="ToxoDB:CSUI_003633"/>
<keyword evidence="9" id="KW-0694">RNA-binding</keyword>
<comment type="similarity">
    <text evidence="3">Belongs to the CASC3 family.</text>
</comment>
<name>A0A2C6L1R9_9APIC</name>
<feature type="compositionally biased region" description="Basic and acidic residues" evidence="13">
    <location>
        <begin position="37"/>
        <end position="48"/>
    </location>
</feature>
<evidence type="ECO:0000256" key="12">
    <source>
        <dbReference type="ARBA" id="ARBA00023242"/>
    </source>
</evidence>
<proteinExistence type="inferred from homology"/>
<dbReference type="RefSeq" id="XP_067924206.1">
    <property type="nucleotide sequence ID" value="XM_068063829.1"/>
</dbReference>
<dbReference type="GO" id="GO:0000184">
    <property type="term" value="P:nuclear-transcribed mRNA catabolic process, nonsense-mediated decay"/>
    <property type="evidence" value="ECO:0007669"/>
    <property type="project" value="UniProtKB-KW"/>
</dbReference>
<keyword evidence="5" id="KW-0963">Cytoplasm</keyword>
<keyword evidence="4" id="KW-0813">Transport</keyword>
<keyword evidence="6" id="KW-0507">mRNA processing</keyword>
<evidence type="ECO:0000256" key="13">
    <source>
        <dbReference type="SAM" id="MobiDB-lite"/>
    </source>
</evidence>
<feature type="compositionally biased region" description="Basic and acidic residues" evidence="13">
    <location>
        <begin position="112"/>
        <end position="127"/>
    </location>
</feature>
<dbReference type="GO" id="GO:0008380">
    <property type="term" value="P:RNA splicing"/>
    <property type="evidence" value="ECO:0007669"/>
    <property type="project" value="UniProtKB-KW"/>
</dbReference>
<keyword evidence="7" id="KW-0509">mRNA transport</keyword>
<dbReference type="GO" id="GO:0006417">
    <property type="term" value="P:regulation of translation"/>
    <property type="evidence" value="ECO:0007669"/>
    <property type="project" value="UniProtKB-KW"/>
</dbReference>
<evidence type="ECO:0000256" key="6">
    <source>
        <dbReference type="ARBA" id="ARBA00022664"/>
    </source>
</evidence>
<feature type="compositionally biased region" description="Basic and acidic residues" evidence="13">
    <location>
        <begin position="75"/>
        <end position="101"/>
    </location>
</feature>
<evidence type="ECO:0000256" key="7">
    <source>
        <dbReference type="ARBA" id="ARBA00022816"/>
    </source>
</evidence>
<sequence>MMARPKNLRRDASDEEDDKDVFDDDDISEESQSSDDDVPRPLKGRESEGVQYTKADQGRGDGLSCSATPSPGGRTAEKSGDDGEDGRTTEGEVGDSSHFEEESAPPKGLENGLREYDHAGCEPRFQPEAEGYGNSEANQDAYSGAPQRGKPTWQLMKEDPSFVPRGSSYFLHDDRGGTSQNEDESEEEQREGRTRAFADDGSDSDGRVVDDEIPRSTQTRIGPSRKLWTVDETRDAAGGGGKWVHDRFESLLEEEASQRHSRSRGVFSRNRGGKGVTASGQRPGGRGGFRGPPRERGRGRRGRGRKREEGDWVAYAGNSEQGNSRTGTRTAATSIDGRPEAHSGTPLKRGQG</sequence>
<dbReference type="EMBL" id="MIGC01001638">
    <property type="protein sequence ID" value="PHJ22529.1"/>
    <property type="molecule type" value="Genomic_DNA"/>
</dbReference>
<dbReference type="AlphaFoldDB" id="A0A2C6L1R9"/>
<dbReference type="InterPro" id="IPR018545">
    <property type="entry name" value="Btz_dom"/>
</dbReference>
<dbReference type="GO" id="GO:0006397">
    <property type="term" value="P:mRNA processing"/>
    <property type="evidence" value="ECO:0007669"/>
    <property type="project" value="UniProtKB-KW"/>
</dbReference>
<dbReference type="GO" id="GO:0005737">
    <property type="term" value="C:cytoplasm"/>
    <property type="evidence" value="ECO:0007669"/>
    <property type="project" value="UniProtKB-SubCell"/>
</dbReference>
<dbReference type="Pfam" id="PF09405">
    <property type="entry name" value="Btz"/>
    <property type="match status" value="1"/>
</dbReference>
<dbReference type="GO" id="GO:0003729">
    <property type="term" value="F:mRNA binding"/>
    <property type="evidence" value="ECO:0007669"/>
    <property type="project" value="InterPro"/>
</dbReference>
<evidence type="ECO:0000256" key="9">
    <source>
        <dbReference type="ARBA" id="ARBA00022884"/>
    </source>
</evidence>
<keyword evidence="11" id="KW-0508">mRNA splicing</keyword>
<reference evidence="15 16" key="1">
    <citation type="journal article" date="2017" name="Int. J. Parasitol.">
        <title>The genome of the protozoan parasite Cystoisospora suis and a reverse vaccinology approach to identify vaccine candidates.</title>
        <authorList>
            <person name="Palmieri N."/>
            <person name="Shrestha A."/>
            <person name="Ruttkowski B."/>
            <person name="Beck T."/>
            <person name="Vogl C."/>
            <person name="Tomley F."/>
            <person name="Blake D.P."/>
            <person name="Joachim A."/>
        </authorList>
    </citation>
    <scope>NUCLEOTIDE SEQUENCE [LARGE SCALE GENOMIC DNA]</scope>
    <source>
        <strain evidence="15 16">Wien I</strain>
    </source>
</reference>
<dbReference type="GO" id="GO:0035145">
    <property type="term" value="C:exon-exon junction complex"/>
    <property type="evidence" value="ECO:0007669"/>
    <property type="project" value="InterPro"/>
</dbReference>
<keyword evidence="8" id="KW-0810">Translation regulation</keyword>
<protein>
    <submittedName>
        <fullName evidence="15">Casc3 barentsz eif4aiii-binding protein</fullName>
    </submittedName>
</protein>
<accession>A0A2C6L1R9</accession>
<dbReference type="GeneID" id="94427040"/>
<evidence type="ECO:0000256" key="4">
    <source>
        <dbReference type="ARBA" id="ARBA00022448"/>
    </source>
</evidence>
<dbReference type="OrthoDB" id="333901at2759"/>
<dbReference type="Proteomes" id="UP000221165">
    <property type="component" value="Unassembled WGS sequence"/>
</dbReference>
<evidence type="ECO:0000256" key="11">
    <source>
        <dbReference type="ARBA" id="ARBA00023187"/>
    </source>
</evidence>
<feature type="non-terminal residue" evidence="15">
    <location>
        <position position="352"/>
    </location>
</feature>
<organism evidence="15 16">
    <name type="scientific">Cystoisospora suis</name>
    <dbReference type="NCBI Taxonomy" id="483139"/>
    <lineage>
        <taxon>Eukaryota</taxon>
        <taxon>Sar</taxon>
        <taxon>Alveolata</taxon>
        <taxon>Apicomplexa</taxon>
        <taxon>Conoidasida</taxon>
        <taxon>Coccidia</taxon>
        <taxon>Eucoccidiorida</taxon>
        <taxon>Eimeriorina</taxon>
        <taxon>Sarcocystidae</taxon>
        <taxon>Cystoisospora</taxon>
    </lineage>
</organism>
<evidence type="ECO:0000256" key="8">
    <source>
        <dbReference type="ARBA" id="ARBA00022845"/>
    </source>
</evidence>
<dbReference type="GO" id="GO:0051028">
    <property type="term" value="P:mRNA transport"/>
    <property type="evidence" value="ECO:0007669"/>
    <property type="project" value="UniProtKB-KW"/>
</dbReference>
<evidence type="ECO:0000256" key="2">
    <source>
        <dbReference type="ARBA" id="ARBA00004496"/>
    </source>
</evidence>
<evidence type="ECO:0000256" key="10">
    <source>
        <dbReference type="ARBA" id="ARBA00023161"/>
    </source>
</evidence>
<feature type="compositionally biased region" description="Polar residues" evidence="13">
    <location>
        <begin position="318"/>
        <end position="333"/>
    </location>
</feature>
<feature type="region of interest" description="Disordered" evidence="13">
    <location>
        <begin position="1"/>
        <end position="352"/>
    </location>
</feature>
<keyword evidence="12" id="KW-0539">Nucleus</keyword>
<evidence type="ECO:0000256" key="5">
    <source>
        <dbReference type="ARBA" id="ARBA00022490"/>
    </source>
</evidence>
<evidence type="ECO:0000256" key="1">
    <source>
        <dbReference type="ARBA" id="ARBA00004123"/>
    </source>
</evidence>
<feature type="compositionally biased region" description="Acidic residues" evidence="13">
    <location>
        <begin position="13"/>
        <end position="36"/>
    </location>
</feature>
<comment type="caution">
    <text evidence="15">The sequence shown here is derived from an EMBL/GenBank/DDBJ whole genome shotgun (WGS) entry which is preliminary data.</text>
</comment>
<feature type="domain" description="Btz" evidence="14">
    <location>
        <begin position="149"/>
        <end position="262"/>
    </location>
</feature>
<evidence type="ECO:0000256" key="3">
    <source>
        <dbReference type="ARBA" id="ARBA00009548"/>
    </source>
</evidence>
<evidence type="ECO:0000313" key="16">
    <source>
        <dbReference type="Proteomes" id="UP000221165"/>
    </source>
</evidence>
<evidence type="ECO:0000313" key="15">
    <source>
        <dbReference type="EMBL" id="PHJ22529.1"/>
    </source>
</evidence>
<evidence type="ECO:0000259" key="14">
    <source>
        <dbReference type="Pfam" id="PF09405"/>
    </source>
</evidence>
<keyword evidence="10" id="KW-0866">Nonsense-mediated mRNA decay</keyword>
<comment type="subcellular location">
    <subcellularLocation>
        <location evidence="2">Cytoplasm</location>
    </subcellularLocation>
    <subcellularLocation>
        <location evidence="1">Nucleus</location>
    </subcellularLocation>
</comment>
<feature type="compositionally biased region" description="Basic and acidic residues" evidence="13">
    <location>
        <begin position="190"/>
        <end position="214"/>
    </location>
</feature>
<keyword evidence="16" id="KW-1185">Reference proteome</keyword>
<gene>
    <name evidence="15" type="ORF">CSUI_003633</name>
</gene>